<gene>
    <name evidence="2" type="ORF">F1735_03970</name>
</gene>
<feature type="transmembrane region" description="Helical" evidence="1">
    <location>
        <begin position="20"/>
        <end position="38"/>
    </location>
</feature>
<evidence type="ECO:0000256" key="1">
    <source>
        <dbReference type="SAM" id="Phobius"/>
    </source>
</evidence>
<dbReference type="EMBL" id="WHJF01000007">
    <property type="protein sequence ID" value="NHZ61465.1"/>
    <property type="molecule type" value="Genomic_DNA"/>
</dbReference>
<proteinExistence type="predicted"/>
<name>A0ABX0MLI1_9BURK</name>
<feature type="transmembrane region" description="Helical" evidence="1">
    <location>
        <begin position="45"/>
        <end position="67"/>
    </location>
</feature>
<keyword evidence="1" id="KW-0472">Membrane</keyword>
<keyword evidence="3" id="KW-1185">Reference proteome</keyword>
<reference evidence="2 3" key="1">
    <citation type="submission" date="2019-10" db="EMBL/GenBank/DDBJ databases">
        <title>Taxonomy of Antarctic Massilia spp.: description of Massilia rubra sp. nov., Massilia aquatica sp. nov., Massilia mucilaginosa sp. nov., Massilia frigida sp. nov. isolated from streams, lakes and regoliths.</title>
        <authorList>
            <person name="Holochova P."/>
            <person name="Sedlacek I."/>
            <person name="Kralova S."/>
            <person name="Maslanova I."/>
            <person name="Busse H.-J."/>
            <person name="Stankova E."/>
            <person name="Vrbovska V."/>
            <person name="Kovarovic V."/>
            <person name="Bartak M."/>
            <person name="Svec P."/>
            <person name="Pantucek R."/>
        </authorList>
    </citation>
    <scope>NUCLEOTIDE SEQUENCE [LARGE SCALE GENOMIC DNA]</scope>
    <source>
        <strain evidence="2 3">CCM 8694</strain>
    </source>
</reference>
<keyword evidence="1" id="KW-0812">Transmembrane</keyword>
<keyword evidence="1" id="KW-1133">Transmembrane helix</keyword>
<dbReference type="RefSeq" id="WP_167235720.1">
    <property type="nucleotide sequence ID" value="NZ_WHJF01000007.1"/>
</dbReference>
<comment type="caution">
    <text evidence="2">The sequence shown here is derived from an EMBL/GenBank/DDBJ whole genome shotgun (WGS) entry which is preliminary data.</text>
</comment>
<protein>
    <submittedName>
        <fullName evidence="2">Uncharacterized protein</fullName>
    </submittedName>
</protein>
<dbReference type="Proteomes" id="UP000610594">
    <property type="component" value="Unassembled WGS sequence"/>
</dbReference>
<accession>A0ABX0MLI1</accession>
<evidence type="ECO:0000313" key="2">
    <source>
        <dbReference type="EMBL" id="NHZ61465.1"/>
    </source>
</evidence>
<evidence type="ECO:0000313" key="3">
    <source>
        <dbReference type="Proteomes" id="UP000610594"/>
    </source>
</evidence>
<organism evidence="2 3">
    <name type="scientific">Massilia genomosp. 1</name>
    <dbReference type="NCBI Taxonomy" id="2609280"/>
    <lineage>
        <taxon>Bacteria</taxon>
        <taxon>Pseudomonadati</taxon>
        <taxon>Pseudomonadota</taxon>
        <taxon>Betaproteobacteria</taxon>
        <taxon>Burkholderiales</taxon>
        <taxon>Oxalobacteraceae</taxon>
        <taxon>Telluria group</taxon>
        <taxon>Massilia</taxon>
    </lineage>
</organism>
<sequence length="78" mass="7189">MPKAARALDPIGHAPVVSSLLKGLLVGAAIALVAVAVIGTGGLAALALVGAGAAAGAAIGTAISGMIPPVSNCCETTS</sequence>